<evidence type="ECO:0000256" key="5">
    <source>
        <dbReference type="ARBA" id="ARBA00037066"/>
    </source>
</evidence>
<keyword evidence="3 7" id="KW-0067">ATP-binding</keyword>
<organism evidence="7 8">
    <name type="scientific">Sphingobacterium tenebrionis</name>
    <dbReference type="NCBI Taxonomy" id="3111775"/>
    <lineage>
        <taxon>Bacteria</taxon>
        <taxon>Pseudomonadati</taxon>
        <taxon>Bacteroidota</taxon>
        <taxon>Sphingobacteriia</taxon>
        <taxon>Sphingobacteriales</taxon>
        <taxon>Sphingobacteriaceae</taxon>
        <taxon>Sphingobacterium</taxon>
    </lineage>
</organism>
<dbReference type="EMBL" id="JAYLLN010000021">
    <property type="protein sequence ID" value="MEI5985178.1"/>
    <property type="molecule type" value="Genomic_DNA"/>
</dbReference>
<dbReference type="InterPro" id="IPR027417">
    <property type="entry name" value="P-loop_NTPase"/>
</dbReference>
<evidence type="ECO:0000256" key="2">
    <source>
        <dbReference type="ARBA" id="ARBA00022741"/>
    </source>
</evidence>
<dbReference type="PANTHER" id="PTHR42794">
    <property type="entry name" value="HEMIN IMPORT ATP-BINDING PROTEIN HMUV"/>
    <property type="match status" value="1"/>
</dbReference>
<dbReference type="SMART" id="SM00382">
    <property type="entry name" value="AAA"/>
    <property type="match status" value="1"/>
</dbReference>
<dbReference type="PANTHER" id="PTHR42794:SF1">
    <property type="entry name" value="HEMIN IMPORT ATP-BINDING PROTEIN HMUV"/>
    <property type="match status" value="1"/>
</dbReference>
<evidence type="ECO:0000256" key="4">
    <source>
        <dbReference type="ARBA" id="ARBA00022967"/>
    </source>
</evidence>
<dbReference type="PROSITE" id="PS50893">
    <property type="entry name" value="ABC_TRANSPORTER_2"/>
    <property type="match status" value="1"/>
</dbReference>
<comment type="function">
    <text evidence="5">Part of the ABC transporter complex HmuTUV involved in hemin import. Responsible for energy coupling to the transport system.</text>
</comment>
<name>A0ABU8I6Q0_9SPHI</name>
<gene>
    <name evidence="7" type="ORF">VJ786_09710</name>
</gene>
<proteinExistence type="predicted"/>
<evidence type="ECO:0000259" key="6">
    <source>
        <dbReference type="PROSITE" id="PS50893"/>
    </source>
</evidence>
<evidence type="ECO:0000313" key="8">
    <source>
        <dbReference type="Proteomes" id="UP001363035"/>
    </source>
</evidence>
<evidence type="ECO:0000256" key="1">
    <source>
        <dbReference type="ARBA" id="ARBA00022448"/>
    </source>
</evidence>
<dbReference type="SUPFAM" id="SSF52540">
    <property type="entry name" value="P-loop containing nucleoside triphosphate hydrolases"/>
    <property type="match status" value="1"/>
</dbReference>
<evidence type="ECO:0000256" key="3">
    <source>
        <dbReference type="ARBA" id="ARBA00022840"/>
    </source>
</evidence>
<dbReference type="InterPro" id="IPR003439">
    <property type="entry name" value="ABC_transporter-like_ATP-bd"/>
</dbReference>
<evidence type="ECO:0000313" key="7">
    <source>
        <dbReference type="EMBL" id="MEI5985178.1"/>
    </source>
</evidence>
<dbReference type="PROSITE" id="PS00211">
    <property type="entry name" value="ABC_TRANSPORTER_1"/>
    <property type="match status" value="1"/>
</dbReference>
<dbReference type="InterPro" id="IPR003593">
    <property type="entry name" value="AAA+_ATPase"/>
</dbReference>
<accession>A0ABU8I6Q0</accession>
<dbReference type="RefSeq" id="WP_134776398.1">
    <property type="nucleotide sequence ID" value="NZ_JAYLLN010000021.1"/>
</dbReference>
<sequence length="259" mass="28888">MISIQGLNYFIGSQRILQDVQMRVVGGELVGIIGPNGAGKSSLLKLISKENHGYSGEILINGKNLKKYKILELAKFRAVLPQSNYLAVNLKVLDIVLMGRYPHFNYKPSSEDIRIAKCCLDEMGMAGFQERMIFTLSGGEQQRVQLARVLAQIYQQRDGILLMDEPINGLDLEYQQVILEKAKDLARLGMCVICVLHDINLAAQYADQILLLKNGKVKDFGPPEEVLTEEAVFDMYHTKVKRIEKGILGYTGILPSGMG</sequence>
<keyword evidence="2" id="KW-0547">Nucleotide-binding</keyword>
<dbReference type="InterPro" id="IPR017871">
    <property type="entry name" value="ABC_transporter-like_CS"/>
</dbReference>
<feature type="domain" description="ABC transporter" evidence="6">
    <location>
        <begin position="2"/>
        <end position="239"/>
    </location>
</feature>
<dbReference type="Gene3D" id="3.40.50.300">
    <property type="entry name" value="P-loop containing nucleotide triphosphate hydrolases"/>
    <property type="match status" value="1"/>
</dbReference>
<comment type="caution">
    <text evidence="7">The sequence shown here is derived from an EMBL/GenBank/DDBJ whole genome shotgun (WGS) entry which is preliminary data.</text>
</comment>
<keyword evidence="4" id="KW-1278">Translocase</keyword>
<dbReference type="Pfam" id="PF00005">
    <property type="entry name" value="ABC_tran"/>
    <property type="match status" value="1"/>
</dbReference>
<keyword evidence="8" id="KW-1185">Reference proteome</keyword>
<dbReference type="Proteomes" id="UP001363035">
    <property type="component" value="Unassembled WGS sequence"/>
</dbReference>
<dbReference type="GO" id="GO:0005524">
    <property type="term" value="F:ATP binding"/>
    <property type="evidence" value="ECO:0007669"/>
    <property type="project" value="UniProtKB-KW"/>
</dbReference>
<dbReference type="NCBIfam" id="NF010068">
    <property type="entry name" value="PRK13548.1"/>
    <property type="match status" value="1"/>
</dbReference>
<protein>
    <submittedName>
        <fullName evidence="7">Heme ABC transporter ATP-binding protein</fullName>
    </submittedName>
</protein>
<reference evidence="7 8" key="1">
    <citation type="submission" date="2024-01" db="EMBL/GenBank/DDBJ databases">
        <title>Sphingobacterium tenebrionis sp. nov., a novel endophyte isolated from tenebrio molitor intestines.</title>
        <authorList>
            <person name="Zhang C."/>
        </authorList>
    </citation>
    <scope>NUCLEOTIDE SEQUENCE [LARGE SCALE GENOMIC DNA]</scope>
    <source>
        <strain evidence="7 8">PU5-4</strain>
    </source>
</reference>
<dbReference type="CDD" id="cd03214">
    <property type="entry name" value="ABC_Iron-Siderophores_B12_Hemin"/>
    <property type="match status" value="1"/>
</dbReference>
<keyword evidence="1" id="KW-0813">Transport</keyword>